<evidence type="ECO:0000313" key="2">
    <source>
        <dbReference type="Proteomes" id="UP001163324"/>
    </source>
</evidence>
<accession>A0ACC0UXI6</accession>
<comment type="caution">
    <text evidence="1">The sequence shown here is derived from an EMBL/GenBank/DDBJ whole genome shotgun (WGS) entry which is preliminary data.</text>
</comment>
<sequence>MRLPFRRKDKKKDVTGHASGKSISSEYRPPLFPPTHRSALILEQLPANVLQRIFTFVCPHAQDESYDTCEASSNGTGCMLCDLRDLSKCALVCRQWRKNAVPVLYHSVRIDPVHYCHREAILSERRKKTSRFDKNGIPEDPAQARLRLFRRSVRDDPTRIGKLVQFLKIPYMLRESSHVELAQTIAVLPNLAYVDLPEGMFADEPSFATLRLEVQARCPNLRKMTYNQGSEQSLATLASGKVWTKLEVLELNGLKIDPLTMRNVLGSLTGLRALKVSETHSLSDEVLVADDGLPSLPPLTELVLKDVPRVTTAGLVDYLAWVETQQALKVLTLKDTGVSPAALQDVLAVAPALTTLALQSRVSEPFPNNPNTRQLNSRSLRTLRYEITGASNATSFVAIEDGYHKYVVSSILGGGLPKLRSLYVLDEKVPEQLQGLPPPNASFAAGRVRSSSFTASKPAAPSFSLSGEGGGQLSPPQLRPPRPISNVNPANRFSSNNPFAVPGPNGPGPTHTLEVFTKGDEFGKWNFNRVDSYNAAAATGRGGRGERPMSSYGLSPDVGGMGWDRGEARRSVMVGNGIGTFLAIPGQQDPTPESRGSLDSWRPTSSGGEAPRGSRDLWR</sequence>
<name>A0ACC0UXI6_9HYPO</name>
<dbReference type="EMBL" id="CM047945">
    <property type="protein sequence ID" value="KAI9898397.1"/>
    <property type="molecule type" value="Genomic_DNA"/>
</dbReference>
<reference evidence="1" key="1">
    <citation type="submission" date="2022-10" db="EMBL/GenBank/DDBJ databases">
        <title>Complete Genome of Trichothecium roseum strain YXFP-22015, a Plant Pathogen Isolated from Citrus.</title>
        <authorList>
            <person name="Wang Y."/>
            <person name="Zhu L."/>
        </authorList>
    </citation>
    <scope>NUCLEOTIDE SEQUENCE</scope>
    <source>
        <strain evidence="1">YXFP-22015</strain>
    </source>
</reference>
<dbReference type="Proteomes" id="UP001163324">
    <property type="component" value="Chromosome 6"/>
</dbReference>
<proteinExistence type="predicted"/>
<protein>
    <submittedName>
        <fullName evidence="1">Uncharacterized protein</fullName>
    </submittedName>
</protein>
<organism evidence="1 2">
    <name type="scientific">Trichothecium roseum</name>
    <dbReference type="NCBI Taxonomy" id="47278"/>
    <lineage>
        <taxon>Eukaryota</taxon>
        <taxon>Fungi</taxon>
        <taxon>Dikarya</taxon>
        <taxon>Ascomycota</taxon>
        <taxon>Pezizomycotina</taxon>
        <taxon>Sordariomycetes</taxon>
        <taxon>Hypocreomycetidae</taxon>
        <taxon>Hypocreales</taxon>
        <taxon>Hypocreales incertae sedis</taxon>
        <taxon>Trichothecium</taxon>
    </lineage>
</organism>
<keyword evidence="2" id="KW-1185">Reference proteome</keyword>
<evidence type="ECO:0000313" key="1">
    <source>
        <dbReference type="EMBL" id="KAI9898397.1"/>
    </source>
</evidence>
<gene>
    <name evidence="1" type="ORF">N3K66_006757</name>
</gene>